<dbReference type="AlphaFoldDB" id="A0A8E2I720"/>
<dbReference type="PANTHER" id="PTHR43046:SF2">
    <property type="entry name" value="8-OXO-DGTP DIPHOSPHATASE-RELATED"/>
    <property type="match status" value="1"/>
</dbReference>
<dbReference type="InterPro" id="IPR015797">
    <property type="entry name" value="NUDIX_hydrolase-like_dom_sf"/>
</dbReference>
<organism evidence="5 6">
    <name type="scientific">Heyndrickxia oleronia</name>
    <dbReference type="NCBI Taxonomy" id="38875"/>
    <lineage>
        <taxon>Bacteria</taxon>
        <taxon>Bacillati</taxon>
        <taxon>Bacillota</taxon>
        <taxon>Bacilli</taxon>
        <taxon>Bacillales</taxon>
        <taxon>Bacillaceae</taxon>
        <taxon>Heyndrickxia</taxon>
    </lineage>
</organism>
<keyword evidence="6" id="KW-1185">Reference proteome</keyword>
<evidence type="ECO:0000313" key="6">
    <source>
        <dbReference type="Proteomes" id="UP000189761"/>
    </source>
</evidence>
<dbReference type="InterPro" id="IPR000086">
    <property type="entry name" value="NUDIX_hydrolase_dom"/>
</dbReference>
<comment type="caution">
    <text evidence="5">The sequence shown here is derived from an EMBL/GenBank/DDBJ whole genome shotgun (WGS) entry which is preliminary data.</text>
</comment>
<dbReference type="PROSITE" id="PS51462">
    <property type="entry name" value="NUDIX"/>
    <property type="match status" value="1"/>
</dbReference>
<comment type="similarity">
    <text evidence="3">Belongs to the Nudix hydrolase family.</text>
</comment>
<evidence type="ECO:0000313" key="5">
    <source>
        <dbReference type="EMBL" id="OOP67832.1"/>
    </source>
</evidence>
<dbReference type="PRINTS" id="PR00502">
    <property type="entry name" value="NUDIXFAMILY"/>
</dbReference>
<dbReference type="PANTHER" id="PTHR43046">
    <property type="entry name" value="GDP-MANNOSE MANNOSYL HYDROLASE"/>
    <property type="match status" value="1"/>
</dbReference>
<evidence type="ECO:0000256" key="2">
    <source>
        <dbReference type="ARBA" id="ARBA00022801"/>
    </source>
</evidence>
<proteinExistence type="inferred from homology"/>
<name>A0A8E2I720_9BACI</name>
<accession>A0A8E2I720</accession>
<dbReference type="SUPFAM" id="SSF55811">
    <property type="entry name" value="Nudix"/>
    <property type="match status" value="1"/>
</dbReference>
<keyword evidence="2 3" id="KW-0378">Hydrolase</keyword>
<sequence length="153" mass="17535">MGYIMELRKVVGSRPLIMTGANVILLNKQNELLLQLRKDNHCWGLPGGSMEPGESLIEVAARELHEETGLKAKKLSLFQIFSGEELYYQYPHGDEVYNVVATYICSDYEGELQADKEEVEELRFYSLKELPEKISPPDWPVVKEFLKKKTSII</sequence>
<protein>
    <submittedName>
        <fullName evidence="5">ADP-ribose pyrophosphatase</fullName>
    </submittedName>
</protein>
<reference evidence="5 6" key="1">
    <citation type="submission" date="2017-01" db="EMBL/GenBank/DDBJ databases">
        <title>Draft genome sequence of Bacillus oleronius.</title>
        <authorList>
            <person name="Allam M."/>
        </authorList>
    </citation>
    <scope>NUCLEOTIDE SEQUENCE [LARGE SCALE GENOMIC DNA]</scope>
    <source>
        <strain evidence="5 6">DSM 9356</strain>
    </source>
</reference>
<dbReference type="Gene3D" id="3.90.79.10">
    <property type="entry name" value="Nucleoside Triphosphate Pyrophosphohydrolase"/>
    <property type="match status" value="1"/>
</dbReference>
<evidence type="ECO:0000256" key="3">
    <source>
        <dbReference type="RuleBase" id="RU003476"/>
    </source>
</evidence>
<feature type="domain" description="Nudix hydrolase" evidence="4">
    <location>
        <begin position="16"/>
        <end position="147"/>
    </location>
</feature>
<evidence type="ECO:0000259" key="4">
    <source>
        <dbReference type="PROSITE" id="PS51462"/>
    </source>
</evidence>
<gene>
    <name evidence="5" type="ORF">BWZ43_13740</name>
</gene>
<dbReference type="Proteomes" id="UP000189761">
    <property type="component" value="Unassembled WGS sequence"/>
</dbReference>
<dbReference type="PROSITE" id="PS00893">
    <property type="entry name" value="NUDIX_BOX"/>
    <property type="match status" value="1"/>
</dbReference>
<dbReference type="Pfam" id="PF00293">
    <property type="entry name" value="NUDIX"/>
    <property type="match status" value="1"/>
</dbReference>
<dbReference type="GO" id="GO:0016787">
    <property type="term" value="F:hydrolase activity"/>
    <property type="evidence" value="ECO:0007669"/>
    <property type="project" value="UniProtKB-KW"/>
</dbReference>
<dbReference type="EMBL" id="MTLA01000156">
    <property type="protein sequence ID" value="OOP67832.1"/>
    <property type="molecule type" value="Genomic_DNA"/>
</dbReference>
<evidence type="ECO:0000256" key="1">
    <source>
        <dbReference type="ARBA" id="ARBA00001946"/>
    </source>
</evidence>
<dbReference type="InterPro" id="IPR020476">
    <property type="entry name" value="Nudix_hydrolase"/>
</dbReference>
<dbReference type="RefSeq" id="WP_058005217.1">
    <property type="nucleotide sequence ID" value="NZ_CP065424.1"/>
</dbReference>
<dbReference type="CDD" id="cd04677">
    <property type="entry name" value="NUDIX_Hydrolase"/>
    <property type="match status" value="1"/>
</dbReference>
<comment type="cofactor">
    <cofactor evidence="1">
        <name>Mg(2+)</name>
        <dbReference type="ChEBI" id="CHEBI:18420"/>
    </cofactor>
</comment>
<dbReference type="InterPro" id="IPR020084">
    <property type="entry name" value="NUDIX_hydrolase_CS"/>
</dbReference>